<accession>A0A936ZB33</accession>
<gene>
    <name evidence="2" type="ORF">JKG68_06595</name>
</gene>
<dbReference type="NCBIfam" id="NF033579">
    <property type="entry name" value="transpos_IS5_2"/>
    <property type="match status" value="1"/>
</dbReference>
<organism evidence="2 3">
    <name type="scientific">Microvirga aerilata</name>
    <dbReference type="NCBI Taxonomy" id="670292"/>
    <lineage>
        <taxon>Bacteria</taxon>
        <taxon>Pseudomonadati</taxon>
        <taxon>Pseudomonadota</taxon>
        <taxon>Alphaproteobacteria</taxon>
        <taxon>Hyphomicrobiales</taxon>
        <taxon>Methylobacteriaceae</taxon>
        <taxon>Microvirga</taxon>
    </lineage>
</organism>
<dbReference type="RefSeq" id="WP_202057221.1">
    <property type="nucleotide sequence ID" value="NZ_JAEQMY010000007.1"/>
</dbReference>
<dbReference type="AlphaFoldDB" id="A0A936ZB33"/>
<protein>
    <submittedName>
        <fullName evidence="2">IS5 family transposase</fullName>
    </submittedName>
</protein>
<sequence>MPFKANATRRHRIPKQRYRVTNWAEYDASLRQRGSLTVWFSEEAIAAWRAEPGRTRGGQPHYSALAIRTALTLRAVFRLALRQTEGLIGSLPQLLGLDLAVPDHSTLSRRAEILEVSKLCPSSRRPVHLVVDSTSLRLCGPGEWLVAKHGPQRRRSWRKLHVGVDAATGQMLASELTTSDVDDGSKVEPLLGQIAAPLASFIGDGAYDQADVYGRVASRRPEADVIVPPRSTAVSSEMAGSAPTQRDQHLHSIAEHGRMGWQKRSGYNRRSLVEAAISRLKRVIGDALRSRTDRRRAIEIAIAVHALNRMLKFGRPKSIRTT</sequence>
<evidence type="ECO:0000313" key="2">
    <source>
        <dbReference type="EMBL" id="MBL0403632.1"/>
    </source>
</evidence>
<dbReference type="PANTHER" id="PTHR34631:SF3">
    <property type="entry name" value="ISSOD12 TRANSPOSASE TNPA_ISSOD12"/>
    <property type="match status" value="1"/>
</dbReference>
<dbReference type="InterPro" id="IPR053172">
    <property type="entry name" value="Tn903_transposase"/>
</dbReference>
<dbReference type="PANTHER" id="PTHR34631">
    <property type="match status" value="1"/>
</dbReference>
<keyword evidence="3" id="KW-1185">Reference proteome</keyword>
<evidence type="ECO:0000313" key="3">
    <source>
        <dbReference type="Proteomes" id="UP000605848"/>
    </source>
</evidence>
<proteinExistence type="predicted"/>
<comment type="caution">
    <text evidence="2">The sequence shown here is derived from an EMBL/GenBank/DDBJ whole genome shotgun (WGS) entry which is preliminary data.</text>
</comment>
<name>A0A936ZB33_9HYPH</name>
<dbReference type="Proteomes" id="UP000605848">
    <property type="component" value="Unassembled WGS sequence"/>
</dbReference>
<evidence type="ECO:0000259" key="1">
    <source>
        <dbReference type="Pfam" id="PF13737"/>
    </source>
</evidence>
<feature type="domain" description="Transposase DDE" evidence="1">
    <location>
        <begin position="32"/>
        <end position="140"/>
    </location>
</feature>
<reference evidence="2" key="1">
    <citation type="submission" date="2021-01" db="EMBL/GenBank/DDBJ databases">
        <title>Microvirga sp.</title>
        <authorList>
            <person name="Kim M.K."/>
        </authorList>
    </citation>
    <scope>NUCLEOTIDE SEQUENCE</scope>
    <source>
        <strain evidence="2">5420S-16</strain>
    </source>
</reference>
<dbReference type="InterPro" id="IPR053520">
    <property type="entry name" value="Transposase_Tn903"/>
</dbReference>
<dbReference type="Pfam" id="PF13737">
    <property type="entry name" value="DDE_Tnp_1_5"/>
    <property type="match status" value="1"/>
</dbReference>
<dbReference type="EMBL" id="JAEQMY010000007">
    <property type="protein sequence ID" value="MBL0403632.1"/>
    <property type="molecule type" value="Genomic_DNA"/>
</dbReference>
<dbReference type="InterPro" id="IPR025668">
    <property type="entry name" value="Tnp_DDE_dom"/>
</dbReference>